<evidence type="ECO:0000259" key="1">
    <source>
        <dbReference type="Pfam" id="PF07002"/>
    </source>
</evidence>
<dbReference type="Pfam" id="PF07002">
    <property type="entry name" value="Copine"/>
    <property type="match status" value="1"/>
</dbReference>
<accession>A0A9X9MC24</accession>
<organism evidence="2 3">
    <name type="scientific">Gulo gulo</name>
    <name type="common">Wolverine</name>
    <name type="synonym">Gluton</name>
    <dbReference type="NCBI Taxonomy" id="48420"/>
    <lineage>
        <taxon>Eukaryota</taxon>
        <taxon>Metazoa</taxon>
        <taxon>Chordata</taxon>
        <taxon>Craniata</taxon>
        <taxon>Vertebrata</taxon>
        <taxon>Euteleostomi</taxon>
        <taxon>Mammalia</taxon>
        <taxon>Eutheria</taxon>
        <taxon>Laurasiatheria</taxon>
        <taxon>Carnivora</taxon>
        <taxon>Caniformia</taxon>
        <taxon>Musteloidea</taxon>
        <taxon>Mustelidae</taxon>
        <taxon>Guloninae</taxon>
        <taxon>Gulo</taxon>
    </lineage>
</organism>
<sequence length="166" mass="17154">TRLCPTGCPPVEPGPGPGLGAGASALAHRAYPSSPPPALCPQKYSVLLVLTDGVVSDMAETRAAIVRASRLPMSIIIVGVGNADFSDMRLLDGDDGPLRCPRGVPAARDIVQFVPFRDFKDAAPSALAKCVLAEVPRQVVEYYASQGISPGAPRPCTPAPTPSPSP</sequence>
<feature type="non-terminal residue" evidence="2">
    <location>
        <position position="166"/>
    </location>
</feature>
<dbReference type="GO" id="GO:0005886">
    <property type="term" value="C:plasma membrane"/>
    <property type="evidence" value="ECO:0007669"/>
    <property type="project" value="TreeGrafter"/>
</dbReference>
<dbReference type="GO" id="GO:0071277">
    <property type="term" value="P:cellular response to calcium ion"/>
    <property type="evidence" value="ECO:0007669"/>
    <property type="project" value="TreeGrafter"/>
</dbReference>
<dbReference type="GO" id="GO:0005544">
    <property type="term" value="F:calcium-dependent phospholipid binding"/>
    <property type="evidence" value="ECO:0007669"/>
    <property type="project" value="InterPro"/>
</dbReference>
<dbReference type="PANTHER" id="PTHR10857">
    <property type="entry name" value="COPINE"/>
    <property type="match status" value="1"/>
</dbReference>
<protein>
    <recommendedName>
        <fullName evidence="1">Copine C-terminal domain-containing protein</fullName>
    </recommendedName>
</protein>
<keyword evidence="3" id="KW-1185">Reference proteome</keyword>
<dbReference type="AlphaFoldDB" id="A0A9X9MC24"/>
<feature type="domain" description="Copine C-terminal" evidence="1">
    <location>
        <begin position="42"/>
        <end position="150"/>
    </location>
</feature>
<dbReference type="PANTHER" id="PTHR10857:SF5">
    <property type="entry name" value="COPINE-6"/>
    <property type="match status" value="1"/>
</dbReference>
<dbReference type="Proteomes" id="UP000269945">
    <property type="component" value="Unassembled WGS sequence"/>
</dbReference>
<gene>
    <name evidence="2" type="ORF">BN2614_LOCUS1</name>
</gene>
<evidence type="ECO:0000313" key="2">
    <source>
        <dbReference type="EMBL" id="VCX41918.1"/>
    </source>
</evidence>
<dbReference type="InterPro" id="IPR010734">
    <property type="entry name" value="Copine_C"/>
</dbReference>
<dbReference type="InterPro" id="IPR045052">
    <property type="entry name" value="Copine"/>
</dbReference>
<dbReference type="EMBL" id="CYRY02046247">
    <property type="protein sequence ID" value="VCX41918.1"/>
    <property type="molecule type" value="Genomic_DNA"/>
</dbReference>
<name>A0A9X9MC24_GULGU</name>
<dbReference type="InterPro" id="IPR036465">
    <property type="entry name" value="vWFA_dom_sf"/>
</dbReference>
<reference evidence="2 3" key="1">
    <citation type="submission" date="2018-10" db="EMBL/GenBank/DDBJ databases">
        <authorList>
            <person name="Ekblom R."/>
            <person name="Jareborg N."/>
        </authorList>
    </citation>
    <scope>NUCLEOTIDE SEQUENCE [LARGE SCALE GENOMIC DNA]</scope>
    <source>
        <tissue evidence="2">Muscle</tissue>
    </source>
</reference>
<comment type="caution">
    <text evidence="2">The sequence shown here is derived from an EMBL/GenBank/DDBJ whole genome shotgun (WGS) entry which is preliminary data.</text>
</comment>
<evidence type="ECO:0000313" key="3">
    <source>
        <dbReference type="Proteomes" id="UP000269945"/>
    </source>
</evidence>
<proteinExistence type="predicted"/>
<dbReference type="SUPFAM" id="SSF53300">
    <property type="entry name" value="vWA-like"/>
    <property type="match status" value="1"/>
</dbReference>